<dbReference type="GO" id="GO:0000287">
    <property type="term" value="F:magnesium ion binding"/>
    <property type="evidence" value="ECO:0007669"/>
    <property type="project" value="InterPro"/>
</dbReference>
<evidence type="ECO:0000256" key="2">
    <source>
        <dbReference type="ARBA" id="ARBA00010990"/>
    </source>
</evidence>
<feature type="domain" description="4'-phosphopantetheinyl transferase N-terminal" evidence="7">
    <location>
        <begin position="16"/>
        <end position="102"/>
    </location>
</feature>
<comment type="similarity">
    <text evidence="2">Belongs to the P-Pant transferase superfamily. Gsp/Sfp/HetI/AcpT family.</text>
</comment>
<evidence type="ECO:0000256" key="5">
    <source>
        <dbReference type="ARBA" id="ARBA00022842"/>
    </source>
</evidence>
<sequence length="229" mass="26895">MVKRYALNCNISLTPSEKETILRLLSKERKNRVASYRFEKDAIQSMLSGLLLKYILKQEGFGAECNVSYNEYKKPYVDCTGLDHADFFFNISHSKDWIVCGTSTKEIGIDIEKISTCHYDIAQRFFHQDEYHELLSRPQEMQAEVFYTYWTLKESFVKYIGKGIYIPLNEFLIQFPSLQIDASAYTSKPLHLFTQTWEKQYQLSLCTEETEVLPVEVLDLDQMLSFFNF</sequence>
<accession>A0A1M7IEU2</accession>
<dbReference type="PANTHER" id="PTHR12215">
    <property type="entry name" value="PHOSPHOPANTETHEINE TRANSFERASE"/>
    <property type="match status" value="1"/>
</dbReference>
<evidence type="ECO:0000256" key="1">
    <source>
        <dbReference type="ARBA" id="ARBA00001946"/>
    </source>
</evidence>
<evidence type="ECO:0000313" key="9">
    <source>
        <dbReference type="Proteomes" id="UP000184038"/>
    </source>
</evidence>
<evidence type="ECO:0000259" key="7">
    <source>
        <dbReference type="Pfam" id="PF22624"/>
    </source>
</evidence>
<dbReference type="AlphaFoldDB" id="A0A1M7IEU2"/>
<evidence type="ECO:0000259" key="6">
    <source>
        <dbReference type="Pfam" id="PF01648"/>
    </source>
</evidence>
<dbReference type="GO" id="GO:0005829">
    <property type="term" value="C:cytosol"/>
    <property type="evidence" value="ECO:0007669"/>
    <property type="project" value="TreeGrafter"/>
</dbReference>
<dbReference type="Proteomes" id="UP000184038">
    <property type="component" value="Unassembled WGS sequence"/>
</dbReference>
<feature type="domain" description="4'-phosphopantetheinyl transferase" evidence="6">
    <location>
        <begin position="107"/>
        <end position="206"/>
    </location>
</feature>
<dbReference type="PANTHER" id="PTHR12215:SF10">
    <property type="entry name" value="L-AMINOADIPATE-SEMIALDEHYDE DEHYDROGENASE-PHOSPHOPANTETHEINYL TRANSFERASE"/>
    <property type="match status" value="1"/>
</dbReference>
<keyword evidence="3 8" id="KW-0808">Transferase</keyword>
<dbReference type="Gene3D" id="3.90.470.20">
    <property type="entry name" value="4'-phosphopantetheinyl transferase domain"/>
    <property type="match status" value="2"/>
</dbReference>
<dbReference type="InterPro" id="IPR055066">
    <property type="entry name" value="AASDHPPT_N"/>
</dbReference>
<dbReference type="GO" id="GO:0019878">
    <property type="term" value="P:lysine biosynthetic process via aminoadipic acid"/>
    <property type="evidence" value="ECO:0007669"/>
    <property type="project" value="TreeGrafter"/>
</dbReference>
<organism evidence="8 9">
    <name type="scientific">Anaerosporobacter mobilis DSM 15930</name>
    <dbReference type="NCBI Taxonomy" id="1120996"/>
    <lineage>
        <taxon>Bacteria</taxon>
        <taxon>Bacillati</taxon>
        <taxon>Bacillota</taxon>
        <taxon>Clostridia</taxon>
        <taxon>Lachnospirales</taxon>
        <taxon>Lachnospiraceae</taxon>
        <taxon>Anaerosporobacter</taxon>
    </lineage>
</organism>
<dbReference type="InterPro" id="IPR008278">
    <property type="entry name" value="4-PPantetheinyl_Trfase_dom"/>
</dbReference>
<keyword evidence="5" id="KW-0460">Magnesium</keyword>
<dbReference type="InterPro" id="IPR050559">
    <property type="entry name" value="P-Pant_transferase_sf"/>
</dbReference>
<dbReference type="GO" id="GO:0008897">
    <property type="term" value="F:holo-[acyl-carrier-protein] synthase activity"/>
    <property type="evidence" value="ECO:0007669"/>
    <property type="project" value="InterPro"/>
</dbReference>
<dbReference type="Pfam" id="PF01648">
    <property type="entry name" value="ACPS"/>
    <property type="match status" value="1"/>
</dbReference>
<dbReference type="STRING" id="1120996.SAMN02746066_01820"/>
<dbReference type="Pfam" id="PF22624">
    <property type="entry name" value="AASDHPPT_N"/>
    <property type="match status" value="1"/>
</dbReference>
<dbReference type="InterPro" id="IPR037143">
    <property type="entry name" value="4-PPantetheinyl_Trfase_dom_sf"/>
</dbReference>
<dbReference type="EMBL" id="FRCP01000009">
    <property type="protein sequence ID" value="SHM39195.1"/>
    <property type="molecule type" value="Genomic_DNA"/>
</dbReference>
<evidence type="ECO:0000313" key="8">
    <source>
        <dbReference type="EMBL" id="SHM39195.1"/>
    </source>
</evidence>
<dbReference type="NCBIfam" id="TIGR00556">
    <property type="entry name" value="pantethn_trn"/>
    <property type="match status" value="1"/>
</dbReference>
<dbReference type="RefSeq" id="WP_073286342.1">
    <property type="nucleotide sequence ID" value="NZ_FRCP01000009.1"/>
</dbReference>
<dbReference type="OrthoDB" id="9808281at2"/>
<name>A0A1M7IEU2_9FIRM</name>
<evidence type="ECO:0000256" key="3">
    <source>
        <dbReference type="ARBA" id="ARBA00022679"/>
    </source>
</evidence>
<keyword evidence="4" id="KW-0479">Metal-binding</keyword>
<comment type="cofactor">
    <cofactor evidence="1">
        <name>Mg(2+)</name>
        <dbReference type="ChEBI" id="CHEBI:18420"/>
    </cofactor>
</comment>
<gene>
    <name evidence="8" type="ORF">SAMN02746066_01820</name>
</gene>
<dbReference type="GO" id="GO:0006633">
    <property type="term" value="P:fatty acid biosynthetic process"/>
    <property type="evidence" value="ECO:0007669"/>
    <property type="project" value="InterPro"/>
</dbReference>
<proteinExistence type="inferred from homology"/>
<keyword evidence="9" id="KW-1185">Reference proteome</keyword>
<reference evidence="8 9" key="1">
    <citation type="submission" date="2016-11" db="EMBL/GenBank/DDBJ databases">
        <authorList>
            <person name="Jaros S."/>
            <person name="Januszkiewicz K."/>
            <person name="Wedrychowicz H."/>
        </authorList>
    </citation>
    <scope>NUCLEOTIDE SEQUENCE [LARGE SCALE GENOMIC DNA]</scope>
    <source>
        <strain evidence="8 9">DSM 15930</strain>
    </source>
</reference>
<evidence type="ECO:0000256" key="4">
    <source>
        <dbReference type="ARBA" id="ARBA00022723"/>
    </source>
</evidence>
<protein>
    <submittedName>
        <fullName evidence="8">4'-phosphopantetheinyl transferase</fullName>
    </submittedName>
</protein>
<dbReference type="InterPro" id="IPR004568">
    <property type="entry name" value="Ppantetheine-prot_Trfase_dom"/>
</dbReference>
<dbReference type="SUPFAM" id="SSF56214">
    <property type="entry name" value="4'-phosphopantetheinyl transferase"/>
    <property type="match status" value="2"/>
</dbReference>